<evidence type="ECO:0000256" key="2">
    <source>
        <dbReference type="ARBA" id="ARBA00022448"/>
    </source>
</evidence>
<dbReference type="PROSITE" id="PS50082">
    <property type="entry name" value="WD_REPEATS_2"/>
    <property type="match status" value="1"/>
</dbReference>
<dbReference type="InterPro" id="IPR001589">
    <property type="entry name" value="Actinin_actin-bd_CS"/>
</dbReference>
<dbReference type="Gene3D" id="2.130.10.10">
    <property type="entry name" value="YVTN repeat-like/Quinoprotein amine dehydrogenase"/>
    <property type="match status" value="3"/>
</dbReference>
<evidence type="ECO:0000313" key="10">
    <source>
        <dbReference type="Proteomes" id="UP000241769"/>
    </source>
</evidence>
<dbReference type="AlphaFoldDB" id="A0A2P6NGD0"/>
<gene>
    <name evidence="9" type="ORF">PROFUN_09950</name>
</gene>
<evidence type="ECO:0000313" key="9">
    <source>
        <dbReference type="EMBL" id="PRP82999.1"/>
    </source>
</evidence>
<comment type="subcellular location">
    <subcellularLocation>
        <location evidence="1">Nucleus</location>
    </subcellularLocation>
</comment>
<evidence type="ECO:0000256" key="1">
    <source>
        <dbReference type="ARBA" id="ARBA00004123"/>
    </source>
</evidence>
<dbReference type="InterPro" id="IPR001715">
    <property type="entry name" value="CH_dom"/>
</dbReference>
<dbReference type="PROSITE" id="PS50021">
    <property type="entry name" value="CH"/>
    <property type="match status" value="2"/>
</dbReference>
<dbReference type="GO" id="GO:0032040">
    <property type="term" value="C:small-subunit processome"/>
    <property type="evidence" value="ECO:0007669"/>
    <property type="project" value="TreeGrafter"/>
</dbReference>
<dbReference type="SUPFAM" id="SSF50978">
    <property type="entry name" value="WD40 repeat-like"/>
    <property type="match status" value="1"/>
</dbReference>
<dbReference type="SUPFAM" id="SSF63829">
    <property type="entry name" value="Calcium-dependent phosphotriesterase"/>
    <property type="match status" value="1"/>
</dbReference>
<name>A0A2P6NGD0_9EUKA</name>
<feature type="domain" description="Calponin-homology (CH)" evidence="8">
    <location>
        <begin position="721"/>
        <end position="823"/>
    </location>
</feature>
<evidence type="ECO:0000256" key="7">
    <source>
        <dbReference type="SAM" id="MobiDB-lite"/>
    </source>
</evidence>
<dbReference type="GO" id="GO:0034455">
    <property type="term" value="C:t-UTP complex"/>
    <property type="evidence" value="ECO:0007669"/>
    <property type="project" value="TreeGrafter"/>
</dbReference>
<feature type="region of interest" description="Disordered" evidence="7">
    <location>
        <begin position="947"/>
        <end position="981"/>
    </location>
</feature>
<keyword evidence="6" id="KW-0853">WD repeat</keyword>
<evidence type="ECO:0000256" key="3">
    <source>
        <dbReference type="ARBA" id="ARBA00022737"/>
    </source>
</evidence>
<keyword evidence="5" id="KW-0539">Nucleus</keyword>
<dbReference type="InterPro" id="IPR001680">
    <property type="entry name" value="WD40_rpt"/>
</dbReference>
<dbReference type="GO" id="GO:0030686">
    <property type="term" value="C:90S preribosome"/>
    <property type="evidence" value="ECO:0007669"/>
    <property type="project" value="InterPro"/>
</dbReference>
<feature type="compositionally biased region" description="Pro residues" evidence="7">
    <location>
        <begin position="950"/>
        <end position="973"/>
    </location>
</feature>
<feature type="repeat" description="WD" evidence="6">
    <location>
        <begin position="170"/>
        <end position="205"/>
    </location>
</feature>
<dbReference type="InterPro" id="IPR015943">
    <property type="entry name" value="WD40/YVTN_repeat-like_dom_sf"/>
</dbReference>
<dbReference type="SUPFAM" id="SSF50405">
    <property type="entry name" value="Actin-crosslinking proteins"/>
    <property type="match status" value="1"/>
</dbReference>
<dbReference type="STRING" id="1890364.A0A2P6NGD0"/>
<protein>
    <recommendedName>
        <fullName evidence="8">Calponin-homology (CH) domain-containing protein</fullName>
    </recommendedName>
</protein>
<sequence length="1129" mass="127703">MEAHRCRFIEFKGAIISSISIKEKQDKNDDSNPTTAAVGLSNGDIQLWINYQVTQWSHTQTIHGSSPGLTSVVWVKDRLFSAGFNGSITEWDLHTLQPSYFPYEEADTLVTGNTGLPPVWCLSVCNAQKAEDSMDIDEQVDAYIAAGCEDGGVRVFAVSKDKPIHLIKTARRSAGRILSVAWRPDGTELACGSASGIVNVWNTRTWKNEEYFQVEVLNVGGSKLKPVWAIAYLPDGTIITGDYRGTITLWDRQTITVLQSFTLHVQDVLALSVSQDGTKIYATGVDSKMIILGKQQEGFVQIGNFRPAQNDIKAIGLSREWLLFGGADGHLYTSSAEPNQKFTRQDIFANARNCFQFVREHNLLVARFYHAREIEVWKLGKRGQKVDLKKIDQGEPVELMENARQIVRIVPQSGSIIYTRMSPDGRYIAYSDAQQFRLLHFREGIETPKRIKKIPEIAASRFVFTLDGKTLLLATLNGDIQVWDVEDANDIRVKKSFTFNEGEEKSIAAEIALHANEQTLAVVTHRRNSLLLVNLKTFKIERVSMRNHITSMRWIDNTLVMVRLNNQLLMYSLGEKRFTPWISNDYQERVLSEHPFFSTPKSPIIGIAEGPSPNKFILYSSSHFIVVNMKQQETIKMYEDFRPMIFLQFAGEQVIVVERPLNELIASQTSVVYRRKVFSKKEGAGKLLPVPNISEPQFATGIGYRLHNQQENMSEDAAWVRIQSNTFRNWANSRLQPRSLEIKDLHRDLGTGVLLINLAEELTKDKMPKYAPTPKMRSQYLDNMNICLNFLKGKGLKLVNIDIVDNNHKIILGLLWSLIQKYQIAAPPATAAGTTAPPSDAGDNARSARRELLLWLQKTVPSANINNFGSDWLSGEAIIKLIGALVPGSTPSGYEQWSPLQRSQWASSYAHREMSIPPVLSPEDFVDSNVDEQSVMTYVAQYKQFVPKTPVEPTPPPREPTPPPPEPVLPPAPTHEQSPTAWWQPTPVNIESFYHLPFSMRSWRNTYLCADEKGKLRLADEADHWEQWRLVRGSQPGLYYLKSWKGTYLCGDANGTPRQAPKPDIWEEWSIYQIKPGKYGLLSYHSTHLSVDDKGKPKIVPHQTMREEWELFFSSTQAFKVSPFVPPAR</sequence>
<dbReference type="CDD" id="cd00257">
    <property type="entry name" value="beta-trefoil_FSCN-like"/>
    <property type="match status" value="1"/>
</dbReference>
<evidence type="ECO:0000259" key="8">
    <source>
        <dbReference type="PROSITE" id="PS50021"/>
    </source>
</evidence>
<evidence type="ECO:0000256" key="6">
    <source>
        <dbReference type="PROSITE-ProRule" id="PRU00221"/>
    </source>
</evidence>
<dbReference type="SMART" id="SM00320">
    <property type="entry name" value="WD40"/>
    <property type="match status" value="6"/>
</dbReference>
<comment type="caution">
    <text evidence="9">The sequence shown here is derived from an EMBL/GenBank/DDBJ whole genome shotgun (WGS) entry which is preliminary data.</text>
</comment>
<dbReference type="GO" id="GO:0000462">
    <property type="term" value="P:maturation of SSU-rRNA from tricistronic rRNA transcript (SSU-rRNA, 5.8S rRNA, LSU-rRNA)"/>
    <property type="evidence" value="ECO:0007669"/>
    <property type="project" value="InterPro"/>
</dbReference>
<evidence type="ECO:0000256" key="4">
    <source>
        <dbReference type="ARBA" id="ARBA00023203"/>
    </source>
</evidence>
<dbReference type="InterPro" id="IPR011047">
    <property type="entry name" value="Quinoprotein_ADH-like_sf"/>
</dbReference>
<reference evidence="9 10" key="1">
    <citation type="journal article" date="2018" name="Genome Biol. Evol.">
        <title>Multiple Roots of Fruiting Body Formation in Amoebozoa.</title>
        <authorList>
            <person name="Hillmann F."/>
            <person name="Forbes G."/>
            <person name="Novohradska S."/>
            <person name="Ferling I."/>
            <person name="Riege K."/>
            <person name="Groth M."/>
            <person name="Westermann M."/>
            <person name="Marz M."/>
            <person name="Spaller T."/>
            <person name="Winckler T."/>
            <person name="Schaap P."/>
            <person name="Glockner G."/>
        </authorList>
    </citation>
    <scope>NUCLEOTIDE SEQUENCE [LARGE SCALE GENOMIC DNA]</scope>
    <source>
        <strain evidence="9 10">Jena</strain>
    </source>
</reference>
<dbReference type="Gene3D" id="2.80.10.50">
    <property type="match status" value="1"/>
</dbReference>
<dbReference type="Pfam" id="PF00400">
    <property type="entry name" value="WD40"/>
    <property type="match status" value="2"/>
</dbReference>
<dbReference type="SUPFAM" id="SSF47576">
    <property type="entry name" value="Calponin-homology domain, CH-domain"/>
    <property type="match status" value="1"/>
</dbReference>
<dbReference type="SUPFAM" id="SSF50998">
    <property type="entry name" value="Quinoprotein alcohol dehydrogenase-like"/>
    <property type="match status" value="1"/>
</dbReference>
<dbReference type="GO" id="GO:0003779">
    <property type="term" value="F:actin binding"/>
    <property type="evidence" value="ECO:0007669"/>
    <property type="project" value="UniProtKB-KW"/>
</dbReference>
<dbReference type="InterPro" id="IPR039462">
    <property type="entry name" value="Nup159/Nup146_N"/>
</dbReference>
<dbReference type="PANTHER" id="PTHR44163">
    <property type="entry name" value="U3 SMALL NUCLEOLAR RNA-ASSOCIATED PROTEIN 4 HOMOLOG"/>
    <property type="match status" value="1"/>
</dbReference>
<keyword evidence="4" id="KW-0009">Actin-binding</keyword>
<organism evidence="9 10">
    <name type="scientific">Planoprotostelium fungivorum</name>
    <dbReference type="NCBI Taxonomy" id="1890364"/>
    <lineage>
        <taxon>Eukaryota</taxon>
        <taxon>Amoebozoa</taxon>
        <taxon>Evosea</taxon>
        <taxon>Variosea</taxon>
        <taxon>Cavosteliida</taxon>
        <taxon>Cavosteliaceae</taxon>
        <taxon>Planoprotostelium</taxon>
    </lineage>
</organism>
<dbReference type="PANTHER" id="PTHR44163:SF1">
    <property type="entry name" value="U3 SMALL NUCLEOLAR RNA-ASSOCIATED PROTEIN 4 HOMOLOG"/>
    <property type="match status" value="1"/>
</dbReference>
<dbReference type="Proteomes" id="UP000241769">
    <property type="component" value="Unassembled WGS sequence"/>
</dbReference>
<dbReference type="EMBL" id="MDYQ01000092">
    <property type="protein sequence ID" value="PRP82999.1"/>
    <property type="molecule type" value="Genomic_DNA"/>
</dbReference>
<keyword evidence="3" id="KW-0677">Repeat</keyword>
<dbReference type="PROSITE" id="PS00019">
    <property type="entry name" value="ACTININ_1"/>
    <property type="match status" value="1"/>
</dbReference>
<dbReference type="Pfam" id="PF00307">
    <property type="entry name" value="CH"/>
    <property type="match status" value="2"/>
</dbReference>
<dbReference type="SMART" id="SM00033">
    <property type="entry name" value="CH"/>
    <property type="match status" value="2"/>
</dbReference>
<dbReference type="InParanoid" id="A0A2P6NGD0"/>
<dbReference type="InterPro" id="IPR046351">
    <property type="entry name" value="UTP4"/>
</dbReference>
<dbReference type="Pfam" id="PF16755">
    <property type="entry name" value="Beta-prop_NUP159_NUP214"/>
    <property type="match status" value="1"/>
</dbReference>
<proteinExistence type="predicted"/>
<accession>A0A2P6NGD0</accession>
<keyword evidence="10" id="KW-1185">Reference proteome</keyword>
<dbReference type="InterPro" id="IPR036872">
    <property type="entry name" value="CH_dom_sf"/>
</dbReference>
<dbReference type="GO" id="GO:0003723">
    <property type="term" value="F:RNA binding"/>
    <property type="evidence" value="ECO:0007669"/>
    <property type="project" value="TreeGrafter"/>
</dbReference>
<dbReference type="Gene3D" id="1.10.418.10">
    <property type="entry name" value="Calponin-like domain"/>
    <property type="match status" value="2"/>
</dbReference>
<dbReference type="OrthoDB" id="8883818at2759"/>
<dbReference type="InterPro" id="IPR008999">
    <property type="entry name" value="Actin-crosslinking"/>
</dbReference>
<feature type="domain" description="Calponin-homology (CH)" evidence="8">
    <location>
        <begin position="846"/>
        <end position="947"/>
    </location>
</feature>
<dbReference type="InterPro" id="IPR036322">
    <property type="entry name" value="WD40_repeat_dom_sf"/>
</dbReference>
<evidence type="ECO:0000256" key="5">
    <source>
        <dbReference type="ARBA" id="ARBA00023242"/>
    </source>
</evidence>
<keyword evidence="2" id="KW-0813">Transport</keyword>